<dbReference type="GO" id="GO:0005829">
    <property type="term" value="C:cytosol"/>
    <property type="evidence" value="ECO:0007669"/>
    <property type="project" value="TreeGrafter"/>
</dbReference>
<evidence type="ECO:0000256" key="5">
    <source>
        <dbReference type="ARBA" id="ARBA00022840"/>
    </source>
</evidence>
<evidence type="ECO:0000256" key="10">
    <source>
        <dbReference type="ARBA" id="ARBA00060965"/>
    </source>
</evidence>
<evidence type="ECO:0000259" key="13">
    <source>
        <dbReference type="Pfam" id="PF22421"/>
    </source>
</evidence>
<dbReference type="PRINTS" id="PR01040">
    <property type="entry name" value="TRNASYNTHTYR"/>
</dbReference>
<evidence type="ECO:0000256" key="3">
    <source>
        <dbReference type="ARBA" id="ARBA00022598"/>
    </source>
</evidence>
<dbReference type="InterPro" id="IPR001412">
    <property type="entry name" value="aa-tRNA-synth_I_CS"/>
</dbReference>
<dbReference type="PROSITE" id="PS00178">
    <property type="entry name" value="AA_TRNA_LIGASE_I"/>
    <property type="match status" value="1"/>
</dbReference>
<keyword evidence="5 11" id="KW-0067">ATP-binding</keyword>
<evidence type="ECO:0000256" key="8">
    <source>
        <dbReference type="ARBA" id="ARBA00023146"/>
    </source>
</evidence>
<name>A0A451DI10_9GAMM</name>
<evidence type="ECO:0000256" key="2">
    <source>
        <dbReference type="ARBA" id="ARBA00022490"/>
    </source>
</evidence>
<keyword evidence="6 12" id="KW-0694">RNA-binding</keyword>
<evidence type="ECO:0000256" key="11">
    <source>
        <dbReference type="HAMAP-Rule" id="MF_02006"/>
    </source>
</evidence>
<dbReference type="InterPro" id="IPR002305">
    <property type="entry name" value="aa-tRNA-synth_Ic"/>
</dbReference>
<gene>
    <name evidence="11 14" type="primary">tyrS</name>
    <name evidence="14" type="ORF">ERCIPSPA2889_398</name>
</gene>
<feature type="binding site" evidence="11">
    <location>
        <position position="175"/>
    </location>
    <ligand>
        <name>L-tyrosine</name>
        <dbReference type="ChEBI" id="CHEBI:58315"/>
    </ligand>
</feature>
<dbReference type="NCBIfam" id="TIGR00234">
    <property type="entry name" value="tyrS"/>
    <property type="match status" value="1"/>
</dbReference>
<evidence type="ECO:0000313" key="14">
    <source>
        <dbReference type="EMBL" id="VFP86292.1"/>
    </source>
</evidence>
<dbReference type="InterPro" id="IPR024107">
    <property type="entry name" value="Tyr-tRNA-ligase_bac_1"/>
</dbReference>
<comment type="function">
    <text evidence="11">Catalyzes the attachment of tyrosine to tRNA(Tyr) in a two-step reaction: tyrosine is first activated by ATP to form Tyr-AMP and then transferred to the acceptor end of tRNA(Tyr).</text>
</comment>
<dbReference type="OrthoDB" id="9804243at2"/>
<proteinExistence type="inferred from homology"/>
<keyword evidence="3 11" id="KW-0436">Ligase</keyword>
<dbReference type="GO" id="GO:0042803">
    <property type="term" value="F:protein homodimerization activity"/>
    <property type="evidence" value="ECO:0007669"/>
    <property type="project" value="UniProtKB-ARBA"/>
</dbReference>
<evidence type="ECO:0000256" key="12">
    <source>
        <dbReference type="PROSITE-ProRule" id="PRU00182"/>
    </source>
</evidence>
<dbReference type="Gene3D" id="3.10.290.10">
    <property type="entry name" value="RNA-binding S4 domain"/>
    <property type="match status" value="1"/>
</dbReference>
<evidence type="ECO:0000313" key="15">
    <source>
        <dbReference type="Proteomes" id="UP000294343"/>
    </source>
</evidence>
<keyword evidence="8 11" id="KW-0030">Aminoacyl-tRNA synthetase</keyword>
<dbReference type="RefSeq" id="WP_157989190.1">
    <property type="nucleotide sequence ID" value="NZ_LR217730.1"/>
</dbReference>
<keyword evidence="2 11" id="KW-0963">Cytoplasm</keyword>
<comment type="catalytic activity">
    <reaction evidence="9 11">
        <text>tRNA(Tyr) + L-tyrosine + ATP = L-tyrosyl-tRNA(Tyr) + AMP + diphosphate + H(+)</text>
        <dbReference type="Rhea" id="RHEA:10220"/>
        <dbReference type="Rhea" id="RHEA-COMP:9706"/>
        <dbReference type="Rhea" id="RHEA-COMP:9707"/>
        <dbReference type="ChEBI" id="CHEBI:15378"/>
        <dbReference type="ChEBI" id="CHEBI:30616"/>
        <dbReference type="ChEBI" id="CHEBI:33019"/>
        <dbReference type="ChEBI" id="CHEBI:58315"/>
        <dbReference type="ChEBI" id="CHEBI:78442"/>
        <dbReference type="ChEBI" id="CHEBI:78536"/>
        <dbReference type="ChEBI" id="CHEBI:456215"/>
        <dbReference type="EC" id="6.1.1.1"/>
    </reaction>
</comment>
<feature type="short sequence motif" description="'KMSKS' region" evidence="11">
    <location>
        <begin position="235"/>
        <end position="239"/>
    </location>
</feature>
<dbReference type="HAMAP" id="MF_02006">
    <property type="entry name" value="Tyr_tRNA_synth_type1"/>
    <property type="match status" value="1"/>
</dbReference>
<dbReference type="Pfam" id="PF22421">
    <property type="entry name" value="SYY_C-terminal"/>
    <property type="match status" value="1"/>
</dbReference>
<keyword evidence="7 11" id="KW-0648">Protein biosynthesis</keyword>
<dbReference type="InterPro" id="IPR054608">
    <property type="entry name" value="SYY-like_C"/>
</dbReference>
<organism evidence="14 15">
    <name type="scientific">Candidatus Erwinia haradaeae</name>
    <dbReference type="NCBI Taxonomy" id="1922217"/>
    <lineage>
        <taxon>Bacteria</taxon>
        <taxon>Pseudomonadati</taxon>
        <taxon>Pseudomonadota</taxon>
        <taxon>Gammaproteobacteria</taxon>
        <taxon>Enterobacterales</taxon>
        <taxon>Erwiniaceae</taxon>
        <taxon>Erwinia</taxon>
    </lineage>
</organism>
<sequence>MPSSNLIQQLEERGLIHQITDKNGLQKQLEQKTVTLYCGLDPTADSLHVGHLVPLLFLKKFQNIGHKPIILLGGATGLIGDPSFKTDERVLCNVLDIARWTEVIHLQLAHFLDFHGKNNNAIVVNNYEWFHTMSMIKFLRNIGKYFSINQMINKEAVKKRLHRNHQGISFTEFSYNLLQAYDFTYLNKNYNVTLQIGGSDQWGNIISGVDLTRRINQTQVFGITLPLLIKSDGTKFGKTEDETIWLDAKKTSPYKFYQFWMSTADSDVYRFLKIFTSMSIHDINELQNEDKSRNNSPFAQKILAELVTELVHGYKGLSAARRITQSLFSRHIKELTEEDIKKILEDGVENIIFKESKDLQQALVNSLLATSRGHARKLIASKSINVNGNLQTNSEHIFCQSDKLFDKYTFLCRGKKHYVIIIWLK</sequence>
<comment type="similarity">
    <text evidence="10 11">Belongs to the class-I aminoacyl-tRNA synthetase family. TyrS type 1 subfamily.</text>
</comment>
<dbReference type="EMBL" id="LR217730">
    <property type="protein sequence ID" value="VFP86292.1"/>
    <property type="molecule type" value="Genomic_DNA"/>
</dbReference>
<evidence type="ECO:0000256" key="6">
    <source>
        <dbReference type="ARBA" id="ARBA00022884"/>
    </source>
</evidence>
<feature type="short sequence motif" description="'HIGH' region" evidence="11">
    <location>
        <begin position="42"/>
        <end position="51"/>
    </location>
</feature>
<feature type="binding site" evidence="11">
    <location>
        <position position="238"/>
    </location>
    <ligand>
        <name>ATP</name>
        <dbReference type="ChEBI" id="CHEBI:30616"/>
    </ligand>
</feature>
<evidence type="ECO:0000256" key="7">
    <source>
        <dbReference type="ARBA" id="ARBA00022917"/>
    </source>
</evidence>
<dbReference type="Gene3D" id="1.10.240.10">
    <property type="entry name" value="Tyrosyl-Transfer RNA Synthetase"/>
    <property type="match status" value="1"/>
</dbReference>
<dbReference type="GO" id="GO:0004831">
    <property type="term" value="F:tyrosine-tRNA ligase activity"/>
    <property type="evidence" value="ECO:0007669"/>
    <property type="project" value="UniProtKB-UniRule"/>
</dbReference>
<dbReference type="Gene3D" id="3.40.50.620">
    <property type="entry name" value="HUPs"/>
    <property type="match status" value="1"/>
</dbReference>
<feature type="binding site" evidence="11">
    <location>
        <position position="37"/>
    </location>
    <ligand>
        <name>L-tyrosine</name>
        <dbReference type="ChEBI" id="CHEBI:58315"/>
    </ligand>
</feature>
<dbReference type="InterPro" id="IPR036986">
    <property type="entry name" value="S4_RNA-bd_sf"/>
</dbReference>
<dbReference type="AlphaFoldDB" id="A0A451DI10"/>
<evidence type="ECO:0000256" key="4">
    <source>
        <dbReference type="ARBA" id="ARBA00022741"/>
    </source>
</evidence>
<dbReference type="Proteomes" id="UP000294343">
    <property type="component" value="Chromosome"/>
</dbReference>
<dbReference type="InterPro" id="IPR024088">
    <property type="entry name" value="Tyr-tRNA-ligase_bac-type"/>
</dbReference>
<dbReference type="GO" id="GO:0006437">
    <property type="term" value="P:tyrosyl-tRNA aminoacylation"/>
    <property type="evidence" value="ECO:0007669"/>
    <property type="project" value="UniProtKB-UniRule"/>
</dbReference>
<dbReference type="GO" id="GO:0003723">
    <property type="term" value="F:RNA binding"/>
    <property type="evidence" value="ECO:0007669"/>
    <property type="project" value="UniProtKB-KW"/>
</dbReference>
<keyword evidence="4 11" id="KW-0547">Nucleotide-binding</keyword>
<dbReference type="CDD" id="cd00165">
    <property type="entry name" value="S4"/>
    <property type="match status" value="1"/>
</dbReference>
<dbReference type="InterPro" id="IPR014729">
    <property type="entry name" value="Rossmann-like_a/b/a_fold"/>
</dbReference>
<dbReference type="GO" id="GO:0005524">
    <property type="term" value="F:ATP binding"/>
    <property type="evidence" value="ECO:0007669"/>
    <property type="project" value="UniProtKB-UniRule"/>
</dbReference>
<dbReference type="PANTHER" id="PTHR11766">
    <property type="entry name" value="TYROSYL-TRNA SYNTHETASE"/>
    <property type="match status" value="1"/>
</dbReference>
<dbReference type="FunFam" id="1.10.240.10:FF:000001">
    <property type="entry name" value="Tyrosine--tRNA ligase"/>
    <property type="match status" value="1"/>
</dbReference>
<dbReference type="PROSITE" id="PS50889">
    <property type="entry name" value="S4"/>
    <property type="match status" value="1"/>
</dbReference>
<comment type="subcellular location">
    <subcellularLocation>
        <location evidence="1 11">Cytoplasm</location>
    </subcellularLocation>
</comment>
<dbReference type="Pfam" id="PF00579">
    <property type="entry name" value="tRNA-synt_1b"/>
    <property type="match status" value="1"/>
</dbReference>
<dbReference type="CDD" id="cd00805">
    <property type="entry name" value="TyrRS_core"/>
    <property type="match status" value="1"/>
</dbReference>
<dbReference type="PANTHER" id="PTHR11766:SF0">
    <property type="entry name" value="TYROSINE--TRNA LIGASE, MITOCHONDRIAL"/>
    <property type="match status" value="1"/>
</dbReference>
<comment type="subunit">
    <text evidence="11">Homodimer.</text>
</comment>
<accession>A0A451DI10</accession>
<dbReference type="SUPFAM" id="SSF55174">
    <property type="entry name" value="Alpha-L RNA-binding motif"/>
    <property type="match status" value="1"/>
</dbReference>
<dbReference type="SUPFAM" id="SSF52374">
    <property type="entry name" value="Nucleotidylyl transferase"/>
    <property type="match status" value="1"/>
</dbReference>
<feature type="binding site" evidence="11">
    <location>
        <position position="179"/>
    </location>
    <ligand>
        <name>L-tyrosine</name>
        <dbReference type="ChEBI" id="CHEBI:58315"/>
    </ligand>
</feature>
<dbReference type="FunFam" id="3.40.50.620:FF:000008">
    <property type="entry name" value="Tyrosine--tRNA ligase"/>
    <property type="match status" value="1"/>
</dbReference>
<dbReference type="EC" id="6.1.1.1" evidence="11"/>
<evidence type="ECO:0000256" key="9">
    <source>
        <dbReference type="ARBA" id="ARBA00048248"/>
    </source>
</evidence>
<dbReference type="InterPro" id="IPR002307">
    <property type="entry name" value="Tyr-tRNA-ligase"/>
</dbReference>
<reference evidence="14 15" key="1">
    <citation type="submission" date="2019-02" db="EMBL/GenBank/DDBJ databases">
        <authorList>
            <person name="Manzano-Marin A."/>
            <person name="Manzano-Marin A."/>
        </authorList>
    </citation>
    <scope>NUCLEOTIDE SEQUENCE [LARGE SCALE GENOMIC DNA]</scope>
    <source>
        <strain evidence="14 15">ErCipseudotsugae</strain>
    </source>
</reference>
<feature type="domain" description="Tyrosine--tRNA ligase SYY-like C-terminal" evidence="13">
    <location>
        <begin position="340"/>
        <end position="421"/>
    </location>
</feature>
<protein>
    <recommendedName>
        <fullName evidence="11">Tyrosine--tRNA ligase</fullName>
        <ecNumber evidence="11">6.1.1.1</ecNumber>
    </recommendedName>
    <alternativeName>
        <fullName evidence="11">Tyrosyl-tRNA synthetase</fullName>
        <shortName evidence="11">TyrRS</shortName>
    </alternativeName>
</protein>
<evidence type="ECO:0000256" key="1">
    <source>
        <dbReference type="ARBA" id="ARBA00004496"/>
    </source>
</evidence>